<dbReference type="EMBL" id="AP012292">
    <property type="protein sequence ID" value="BAL83058.1"/>
    <property type="molecule type" value="Genomic_DNA"/>
</dbReference>
<gene>
    <name evidence="3" type="ordered locus">SELR_13500</name>
</gene>
<evidence type="ECO:0000256" key="1">
    <source>
        <dbReference type="SAM" id="Coils"/>
    </source>
</evidence>
<accession>I0GQM1</accession>
<dbReference type="HOGENOM" id="CLU_350505_0_0_9"/>
<proteinExistence type="predicted"/>
<feature type="coiled-coil region" evidence="1">
    <location>
        <begin position="222"/>
        <end position="252"/>
    </location>
</feature>
<dbReference type="PATRIC" id="fig|927704.6.peg.1390"/>
<dbReference type="KEGG" id="sri:SELR_13500"/>
<feature type="compositionally biased region" description="Polar residues" evidence="2">
    <location>
        <begin position="788"/>
        <end position="803"/>
    </location>
</feature>
<evidence type="ECO:0000313" key="4">
    <source>
        <dbReference type="Proteomes" id="UP000007887"/>
    </source>
</evidence>
<evidence type="ECO:0000313" key="3">
    <source>
        <dbReference type="EMBL" id="BAL83058.1"/>
    </source>
</evidence>
<name>I0GQM1_SELRL</name>
<protein>
    <submittedName>
        <fullName evidence="3">Uncharacterized protein</fullName>
    </submittedName>
</protein>
<reference evidence="3 4" key="1">
    <citation type="submission" date="2011-10" db="EMBL/GenBank/DDBJ databases">
        <title>Whole genome sequence of Selenomonas ruminantium subsp. lactilytica TAM6421.</title>
        <authorList>
            <person name="Oguchi A."/>
            <person name="Ankai A."/>
            <person name="Kaneko J."/>
            <person name="Yamada-Narita S."/>
            <person name="Fukui S."/>
            <person name="Takahashi M."/>
            <person name="Onodera T."/>
            <person name="Kojima S."/>
            <person name="Fushimi T."/>
            <person name="Abe N."/>
            <person name="Kamio Y."/>
            <person name="Yamazaki S."/>
            <person name="Fujita N."/>
        </authorList>
    </citation>
    <scope>NUCLEOTIDE SEQUENCE [LARGE SCALE GENOMIC DNA]</scope>
    <source>
        <strain evidence="4">NBRC 103574 / TAM6421</strain>
    </source>
</reference>
<keyword evidence="1" id="KW-0175">Coiled coil</keyword>
<dbReference type="AlphaFoldDB" id="I0GQM1"/>
<organism evidence="3 4">
    <name type="scientific">Selenomonas ruminantium subsp. lactilytica (strain NBRC 103574 / TAM6421)</name>
    <dbReference type="NCBI Taxonomy" id="927704"/>
    <lineage>
        <taxon>Bacteria</taxon>
        <taxon>Bacillati</taxon>
        <taxon>Bacillota</taxon>
        <taxon>Negativicutes</taxon>
        <taxon>Selenomonadales</taxon>
        <taxon>Selenomonadaceae</taxon>
        <taxon>Selenomonas</taxon>
    </lineage>
</organism>
<dbReference type="Proteomes" id="UP000007887">
    <property type="component" value="Chromosome"/>
</dbReference>
<sequence>MQMATYRDIFDTRDRLNPRIVERLRKYGNLEPPGIYGRPYNGGAKHGQEYPLSRANYLRLVTMQDDEHRYGDPRWVWQETARKNGWVLKPTARAATIEVYRKGEDGKAVPELWKFYNVADFKNYPYKPLEIQGDRPEDFRQAIGILKDNGIDISWKAGSEQIFAAVKQYAKERGEDEFSAPMTAHLFLKTNYLSYDYQKSPLYTEAQLDKLAKNTKIIFAAIKRAQNLYDKLEGIQEKVQRQERAVTEAVKEKEVEFRQEPIAKNGLFQDLYVDFAWSETPIRNEKGEVYKEGIHLNGEDAYKFLAAFNAQDKDVFNDKLRGVMGYNKVKMAISYGRYHETEYKIRELGKLNFKNEASLAKGLERHFNEYRTALLEMPELRQNILRKNQGLTDEQIRDNSKEGIEFCSRELQKMKMEEKLYLELHPEIQAINAKKANTYLYVAKKEDFKRFPSVFVLGTHTDKDIDYLQVAEKAGDYHLFREGLGLKGDEVAFESSRPLNQGSASKLPVYMALNMEDQVAFINMLGKLKLEVTNTGPIMEGHAPEHMTYWGISAIDMLAKLKQQDLEASRSVRETGFIDRKTVEQQQIVLSYGEKKLAEITHEEGCGRLTGDALGIIKVAGEDQELKNVLDCAIKMKGGAYSSDIRALVNDEQIELPSYEERKNKVLSDKPNSHALNRDLYRYYEKAALQDFVADTKEKVMAGMVKIMEDAGLRVVKIANIARTNPDFKTELLPERKPAGRKLTMEEQADIAAKKEKQQEQKILLKAAVKEAKQKKLSPKESLLQGMGNAQGQMRQKELQNSI</sequence>
<feature type="region of interest" description="Disordered" evidence="2">
    <location>
        <begin position="772"/>
        <end position="803"/>
    </location>
</feature>
<evidence type="ECO:0000256" key="2">
    <source>
        <dbReference type="SAM" id="MobiDB-lite"/>
    </source>
</evidence>